<dbReference type="GO" id="GO:0043015">
    <property type="term" value="F:gamma-tubulin binding"/>
    <property type="evidence" value="ECO:0007669"/>
    <property type="project" value="InterPro"/>
</dbReference>
<dbReference type="Proteomes" id="UP001485043">
    <property type="component" value="Unassembled WGS sequence"/>
</dbReference>
<evidence type="ECO:0000256" key="4">
    <source>
        <dbReference type="ARBA" id="ARBA00023212"/>
    </source>
</evidence>
<dbReference type="GO" id="GO:0005874">
    <property type="term" value="C:microtubule"/>
    <property type="evidence" value="ECO:0007669"/>
    <property type="project" value="UniProtKB-KW"/>
</dbReference>
<keyword evidence="4 5" id="KW-0206">Cytoskeleton</keyword>
<evidence type="ECO:0000313" key="7">
    <source>
        <dbReference type="EMBL" id="KAK9863029.1"/>
    </source>
</evidence>
<feature type="domain" description="Gamma tubulin complex component C-terminal" evidence="6">
    <location>
        <begin position="9"/>
        <end position="95"/>
    </location>
</feature>
<comment type="caution">
    <text evidence="7">The sequence shown here is derived from an EMBL/GenBank/DDBJ whole genome shotgun (WGS) entry which is preliminary data.</text>
</comment>
<evidence type="ECO:0000259" key="6">
    <source>
        <dbReference type="Pfam" id="PF04130"/>
    </source>
</evidence>
<dbReference type="GO" id="GO:0051011">
    <property type="term" value="F:microtubule minus-end binding"/>
    <property type="evidence" value="ECO:0007669"/>
    <property type="project" value="TreeGrafter"/>
</dbReference>
<dbReference type="InterPro" id="IPR007259">
    <property type="entry name" value="GCP"/>
</dbReference>
<dbReference type="AlphaFoldDB" id="A0AAW1T0K1"/>
<dbReference type="InterPro" id="IPR042241">
    <property type="entry name" value="GCP_C_sf"/>
</dbReference>
<evidence type="ECO:0000313" key="8">
    <source>
        <dbReference type="Proteomes" id="UP001485043"/>
    </source>
</evidence>
<dbReference type="GO" id="GO:0000930">
    <property type="term" value="C:gamma-tubulin complex"/>
    <property type="evidence" value="ECO:0007669"/>
    <property type="project" value="TreeGrafter"/>
</dbReference>
<accession>A0AAW1T0K1</accession>
<comment type="similarity">
    <text evidence="1 5">Belongs to the TUBGCP family.</text>
</comment>
<reference evidence="7 8" key="1">
    <citation type="journal article" date="2024" name="Nat. Commun.">
        <title>Phylogenomics reveals the evolutionary origins of lichenization in chlorophyte algae.</title>
        <authorList>
            <person name="Puginier C."/>
            <person name="Libourel C."/>
            <person name="Otte J."/>
            <person name="Skaloud P."/>
            <person name="Haon M."/>
            <person name="Grisel S."/>
            <person name="Petersen M."/>
            <person name="Berrin J.G."/>
            <person name="Delaux P.M."/>
            <person name="Dal Grande F."/>
            <person name="Keller J."/>
        </authorList>
    </citation>
    <scope>NUCLEOTIDE SEQUENCE [LARGE SCALE GENOMIC DNA]</scope>
    <source>
        <strain evidence="7 8">SAG 2523</strain>
    </source>
</reference>
<evidence type="ECO:0000256" key="5">
    <source>
        <dbReference type="RuleBase" id="RU363050"/>
    </source>
</evidence>
<gene>
    <name evidence="7" type="ORF">WJX84_009879</name>
</gene>
<dbReference type="GO" id="GO:0031122">
    <property type="term" value="P:cytoplasmic microtubule organization"/>
    <property type="evidence" value="ECO:0007669"/>
    <property type="project" value="TreeGrafter"/>
</dbReference>
<keyword evidence="3 5" id="KW-0493">Microtubule</keyword>
<dbReference type="GO" id="GO:0007020">
    <property type="term" value="P:microtubule nucleation"/>
    <property type="evidence" value="ECO:0007669"/>
    <property type="project" value="InterPro"/>
</dbReference>
<comment type="function">
    <text evidence="5">Component of the gamma-tubulin ring complex (gTuRC) which mediates microtubule nucleation.</text>
</comment>
<dbReference type="GO" id="GO:0051321">
    <property type="term" value="P:meiotic cell cycle"/>
    <property type="evidence" value="ECO:0007669"/>
    <property type="project" value="TreeGrafter"/>
</dbReference>
<dbReference type="GO" id="GO:0000278">
    <property type="term" value="P:mitotic cell cycle"/>
    <property type="evidence" value="ECO:0007669"/>
    <property type="project" value="TreeGrafter"/>
</dbReference>
<dbReference type="GO" id="GO:0000922">
    <property type="term" value="C:spindle pole"/>
    <property type="evidence" value="ECO:0007669"/>
    <property type="project" value="InterPro"/>
</dbReference>
<sequence>MPRQPGDILAQRMAHFVTALHQFAMGRLLHSAWPDLLQEIGQAQSLDGVRAAHGKFLDAAARQCLLVPTRTWRLLQDAVLRILDLILKFADLRHRLKNLGDWRVHLLLLNYFVSSDGGCIAQSCAIGCLVSLGP</sequence>
<dbReference type="PANTHER" id="PTHR19302">
    <property type="entry name" value="GAMMA TUBULIN COMPLEX PROTEIN"/>
    <property type="match status" value="1"/>
</dbReference>
<evidence type="ECO:0000256" key="3">
    <source>
        <dbReference type="ARBA" id="ARBA00022701"/>
    </source>
</evidence>
<dbReference type="GO" id="GO:0051225">
    <property type="term" value="P:spindle assembly"/>
    <property type="evidence" value="ECO:0007669"/>
    <property type="project" value="TreeGrafter"/>
</dbReference>
<dbReference type="Pfam" id="PF04130">
    <property type="entry name" value="GCP_C_terminal"/>
    <property type="match status" value="1"/>
</dbReference>
<keyword evidence="2 5" id="KW-0963">Cytoplasm</keyword>
<dbReference type="PANTHER" id="PTHR19302:SF33">
    <property type="entry name" value="GAMMA-TUBULIN COMPLEX COMPONENT 5"/>
    <property type="match status" value="1"/>
</dbReference>
<keyword evidence="8" id="KW-1185">Reference proteome</keyword>
<proteinExistence type="inferred from homology"/>
<evidence type="ECO:0000256" key="1">
    <source>
        <dbReference type="ARBA" id="ARBA00010337"/>
    </source>
</evidence>
<protein>
    <recommendedName>
        <fullName evidence="5">Gamma-tubulin complex component</fullName>
    </recommendedName>
</protein>
<dbReference type="Gene3D" id="1.20.120.1900">
    <property type="entry name" value="Gamma-tubulin complex, C-terminal domain"/>
    <property type="match status" value="1"/>
</dbReference>
<name>A0AAW1T0K1_9CHLO</name>
<dbReference type="EMBL" id="JALJOV010000526">
    <property type="protein sequence ID" value="KAK9863029.1"/>
    <property type="molecule type" value="Genomic_DNA"/>
</dbReference>
<evidence type="ECO:0000256" key="2">
    <source>
        <dbReference type="ARBA" id="ARBA00022490"/>
    </source>
</evidence>
<comment type="subcellular location">
    <subcellularLocation>
        <location evidence="5">Cytoplasm</location>
        <location evidence="5">Cytoskeleton</location>
        <location evidence="5">Microtubule organizing center</location>
    </subcellularLocation>
</comment>
<dbReference type="InterPro" id="IPR040457">
    <property type="entry name" value="GCP_C"/>
</dbReference>
<organism evidence="7 8">
    <name type="scientific">Apatococcus fuscideae</name>
    <dbReference type="NCBI Taxonomy" id="2026836"/>
    <lineage>
        <taxon>Eukaryota</taxon>
        <taxon>Viridiplantae</taxon>
        <taxon>Chlorophyta</taxon>
        <taxon>core chlorophytes</taxon>
        <taxon>Trebouxiophyceae</taxon>
        <taxon>Chlorellales</taxon>
        <taxon>Chlorellaceae</taxon>
        <taxon>Apatococcus</taxon>
    </lineage>
</organism>